<dbReference type="Proteomes" id="UP001390339">
    <property type="component" value="Unassembled WGS sequence"/>
</dbReference>
<organism evidence="2 3">
    <name type="scientific">Apiospora arundinis</name>
    <dbReference type="NCBI Taxonomy" id="335852"/>
    <lineage>
        <taxon>Eukaryota</taxon>
        <taxon>Fungi</taxon>
        <taxon>Dikarya</taxon>
        <taxon>Ascomycota</taxon>
        <taxon>Pezizomycotina</taxon>
        <taxon>Sordariomycetes</taxon>
        <taxon>Xylariomycetidae</taxon>
        <taxon>Amphisphaeriales</taxon>
        <taxon>Apiosporaceae</taxon>
        <taxon>Apiospora</taxon>
    </lineage>
</organism>
<sequence>MTDQSALADRAPTFFFSIAELYLPLQLVSISIRPPQAIAIGPDCSCQQKLKLIVNRYLETLSSRNINAYSWTGPLATHHLHQKTNQRNDKSSKSSEQQQLAQLRKNRSTISRGQCMRQRV</sequence>
<keyword evidence="3" id="KW-1185">Reference proteome</keyword>
<accession>A0ABR2JNT5</accession>
<evidence type="ECO:0000313" key="3">
    <source>
        <dbReference type="Proteomes" id="UP001390339"/>
    </source>
</evidence>
<gene>
    <name evidence="2" type="ORF">PGQ11_001452</name>
</gene>
<evidence type="ECO:0000256" key="1">
    <source>
        <dbReference type="SAM" id="MobiDB-lite"/>
    </source>
</evidence>
<proteinExistence type="predicted"/>
<feature type="region of interest" description="Disordered" evidence="1">
    <location>
        <begin position="80"/>
        <end position="120"/>
    </location>
</feature>
<evidence type="ECO:0000313" key="2">
    <source>
        <dbReference type="EMBL" id="KAK8880158.1"/>
    </source>
</evidence>
<protein>
    <submittedName>
        <fullName evidence="2">Uncharacterized protein</fullName>
    </submittedName>
</protein>
<name>A0ABR2JNT5_9PEZI</name>
<dbReference type="EMBL" id="JAPCWZ010000001">
    <property type="protein sequence ID" value="KAK8880158.1"/>
    <property type="molecule type" value="Genomic_DNA"/>
</dbReference>
<comment type="caution">
    <text evidence="2">The sequence shown here is derived from an EMBL/GenBank/DDBJ whole genome shotgun (WGS) entry which is preliminary data.</text>
</comment>
<reference evidence="2 3" key="1">
    <citation type="journal article" date="2024" name="IMA Fungus">
        <title>Apiospora arundinis, a panoply of carbohydrate-active enzymes and secondary metabolites.</title>
        <authorList>
            <person name="Sorensen T."/>
            <person name="Petersen C."/>
            <person name="Muurmann A.T."/>
            <person name="Christiansen J.V."/>
            <person name="Brundto M.L."/>
            <person name="Overgaard C.K."/>
            <person name="Boysen A.T."/>
            <person name="Wollenberg R.D."/>
            <person name="Larsen T.O."/>
            <person name="Sorensen J.L."/>
            <person name="Nielsen K.L."/>
            <person name="Sondergaard T.E."/>
        </authorList>
    </citation>
    <scope>NUCLEOTIDE SEQUENCE [LARGE SCALE GENOMIC DNA]</scope>
    <source>
        <strain evidence="2 3">AAU 773</strain>
    </source>
</reference>